<feature type="non-terminal residue" evidence="1">
    <location>
        <position position="33"/>
    </location>
</feature>
<name>A0A8S3DFL6_9BILA</name>
<dbReference type="EMBL" id="CAJOBJ010207346">
    <property type="protein sequence ID" value="CAF5000992.1"/>
    <property type="molecule type" value="Genomic_DNA"/>
</dbReference>
<dbReference type="InterPro" id="IPR011042">
    <property type="entry name" value="6-blade_b-propeller_TolB-like"/>
</dbReference>
<dbReference type="Gene3D" id="2.120.10.30">
    <property type="entry name" value="TolB, C-terminal domain"/>
    <property type="match status" value="1"/>
</dbReference>
<organism evidence="1 2">
    <name type="scientific">Rotaria magnacalcarata</name>
    <dbReference type="NCBI Taxonomy" id="392030"/>
    <lineage>
        <taxon>Eukaryota</taxon>
        <taxon>Metazoa</taxon>
        <taxon>Spiralia</taxon>
        <taxon>Gnathifera</taxon>
        <taxon>Rotifera</taxon>
        <taxon>Eurotatoria</taxon>
        <taxon>Bdelloidea</taxon>
        <taxon>Philodinida</taxon>
        <taxon>Philodinidae</taxon>
        <taxon>Rotaria</taxon>
    </lineage>
</organism>
<proteinExistence type="predicted"/>
<sequence>MDSNSNLYVSDLQNNRVQYFAYGTFTGTTVAGA</sequence>
<dbReference type="AlphaFoldDB" id="A0A8S3DFL6"/>
<evidence type="ECO:0000313" key="1">
    <source>
        <dbReference type="EMBL" id="CAF5000992.1"/>
    </source>
</evidence>
<dbReference type="Proteomes" id="UP000681720">
    <property type="component" value="Unassembled WGS sequence"/>
</dbReference>
<accession>A0A8S3DFL6</accession>
<reference evidence="1" key="1">
    <citation type="submission" date="2021-02" db="EMBL/GenBank/DDBJ databases">
        <authorList>
            <person name="Nowell W R."/>
        </authorList>
    </citation>
    <scope>NUCLEOTIDE SEQUENCE</scope>
</reference>
<evidence type="ECO:0000313" key="2">
    <source>
        <dbReference type="Proteomes" id="UP000681720"/>
    </source>
</evidence>
<gene>
    <name evidence="1" type="ORF">GIL414_LOCUS57238</name>
</gene>
<protein>
    <submittedName>
        <fullName evidence="1">Uncharacterized protein</fullName>
    </submittedName>
</protein>
<comment type="caution">
    <text evidence="1">The sequence shown here is derived from an EMBL/GenBank/DDBJ whole genome shotgun (WGS) entry which is preliminary data.</text>
</comment>